<proteinExistence type="predicted"/>
<dbReference type="FunFam" id="4.10.1000.10:FF:000002">
    <property type="entry name" value="Zinc finger protein 36, C3H1 type-like 1"/>
    <property type="match status" value="1"/>
</dbReference>
<dbReference type="InterPro" id="IPR036855">
    <property type="entry name" value="Znf_CCCH_sf"/>
</dbReference>
<evidence type="ECO:0000259" key="6">
    <source>
        <dbReference type="PROSITE" id="PS50103"/>
    </source>
</evidence>
<keyword evidence="4 5" id="KW-0862">Zinc</keyword>
<dbReference type="FunFam" id="4.10.1000.10:FF:000001">
    <property type="entry name" value="zinc finger CCCH domain-containing protein 15-like"/>
    <property type="match status" value="1"/>
</dbReference>
<dbReference type="GO" id="GO:0008270">
    <property type="term" value="F:zinc ion binding"/>
    <property type="evidence" value="ECO:0007669"/>
    <property type="project" value="UniProtKB-KW"/>
</dbReference>
<dbReference type="Pfam" id="PF00642">
    <property type="entry name" value="zf-CCCH"/>
    <property type="match status" value="2"/>
</dbReference>
<gene>
    <name evidence="7" type="ORF">LOD99_12890</name>
</gene>
<keyword evidence="1 5" id="KW-0479">Metal-binding</keyword>
<dbReference type="InterPro" id="IPR045877">
    <property type="entry name" value="ZFP36-like"/>
</dbReference>
<feature type="domain" description="C3H1-type" evidence="6">
    <location>
        <begin position="87"/>
        <end position="115"/>
    </location>
</feature>
<feature type="zinc finger region" description="C3H1-type" evidence="5">
    <location>
        <begin position="87"/>
        <end position="115"/>
    </location>
</feature>
<dbReference type="Gene3D" id="4.10.1000.10">
    <property type="entry name" value="Zinc finger, CCCH-type"/>
    <property type="match status" value="2"/>
</dbReference>
<dbReference type="SUPFAM" id="SSF90229">
    <property type="entry name" value="CCCH zinc finger"/>
    <property type="match status" value="2"/>
</dbReference>
<keyword evidence="2" id="KW-0677">Repeat</keyword>
<comment type="caution">
    <text evidence="7">The sequence shown here is derived from an EMBL/GenBank/DDBJ whole genome shotgun (WGS) entry which is preliminary data.</text>
</comment>
<dbReference type="AlphaFoldDB" id="A0AAV7JDA4"/>
<dbReference type="EMBL" id="JAKMXF010000354">
    <property type="protein sequence ID" value="KAI6646770.1"/>
    <property type="molecule type" value="Genomic_DNA"/>
</dbReference>
<keyword evidence="8" id="KW-1185">Reference proteome</keyword>
<dbReference type="SMART" id="SM00356">
    <property type="entry name" value="ZnF_C3H1"/>
    <property type="match status" value="2"/>
</dbReference>
<evidence type="ECO:0000256" key="1">
    <source>
        <dbReference type="ARBA" id="ARBA00022723"/>
    </source>
</evidence>
<evidence type="ECO:0000256" key="3">
    <source>
        <dbReference type="ARBA" id="ARBA00022771"/>
    </source>
</evidence>
<accession>A0AAV7JDA4</accession>
<evidence type="ECO:0000313" key="7">
    <source>
        <dbReference type="EMBL" id="KAI6646770.1"/>
    </source>
</evidence>
<evidence type="ECO:0000256" key="2">
    <source>
        <dbReference type="ARBA" id="ARBA00022737"/>
    </source>
</evidence>
<dbReference type="PROSITE" id="PS50103">
    <property type="entry name" value="ZF_C3H1"/>
    <property type="match status" value="2"/>
</dbReference>
<organism evidence="7 8">
    <name type="scientific">Oopsacas minuta</name>
    <dbReference type="NCBI Taxonomy" id="111878"/>
    <lineage>
        <taxon>Eukaryota</taxon>
        <taxon>Metazoa</taxon>
        <taxon>Porifera</taxon>
        <taxon>Hexactinellida</taxon>
        <taxon>Hexasterophora</taxon>
        <taxon>Lyssacinosida</taxon>
        <taxon>Leucopsacidae</taxon>
        <taxon>Oopsacas</taxon>
    </lineage>
</organism>
<reference evidence="7 8" key="1">
    <citation type="journal article" date="2023" name="BMC Biol.">
        <title>The compact genome of the sponge Oopsacas minuta (Hexactinellida) is lacking key metazoan core genes.</title>
        <authorList>
            <person name="Santini S."/>
            <person name="Schenkelaars Q."/>
            <person name="Jourda C."/>
            <person name="Duchesne M."/>
            <person name="Belahbib H."/>
            <person name="Rocher C."/>
            <person name="Selva M."/>
            <person name="Riesgo A."/>
            <person name="Vervoort M."/>
            <person name="Leys S.P."/>
            <person name="Kodjabachian L."/>
            <person name="Le Bivic A."/>
            <person name="Borchiellini C."/>
            <person name="Claverie J.M."/>
            <person name="Renard E."/>
        </authorList>
    </citation>
    <scope>NUCLEOTIDE SEQUENCE [LARGE SCALE GENOMIC DNA]</scope>
    <source>
        <strain evidence="7">SPO-2</strain>
    </source>
</reference>
<protein>
    <submittedName>
        <fullName evidence="7">Protein TIS11 isoform X10</fullName>
    </submittedName>
</protein>
<dbReference type="InterPro" id="IPR000571">
    <property type="entry name" value="Znf_CCCH"/>
</dbReference>
<dbReference type="GO" id="GO:0003729">
    <property type="term" value="F:mRNA binding"/>
    <property type="evidence" value="ECO:0007669"/>
    <property type="project" value="InterPro"/>
</dbReference>
<keyword evidence="3 5" id="KW-0863">Zinc-finger</keyword>
<name>A0AAV7JDA4_9METZ</name>
<dbReference type="PANTHER" id="PTHR12547">
    <property type="entry name" value="CCCH ZINC FINGER/TIS11-RELATED"/>
    <property type="match status" value="1"/>
</dbReference>
<evidence type="ECO:0000256" key="4">
    <source>
        <dbReference type="ARBA" id="ARBA00022833"/>
    </source>
</evidence>
<evidence type="ECO:0000256" key="5">
    <source>
        <dbReference type="PROSITE-ProRule" id="PRU00723"/>
    </source>
</evidence>
<evidence type="ECO:0000313" key="8">
    <source>
        <dbReference type="Proteomes" id="UP001165289"/>
    </source>
</evidence>
<sequence>MHSQQSFKREDIWSGLPPQTIDLTNSLANVNFKRSDSQRSPKLLQNQTRYKTEICRSYEESGICKYGDKCQFAHGQDEVRTTNRHPKYKTQMCRTFHSWGYCRYGPRCHFIHNEDAETLDIARGLSPQSPSSPYSPNGSPISSPYMFFNEEDHFSCQDQFIDCRLSNNSLFTAAPMRQNSHRRLPVFALLNTGPIE</sequence>
<dbReference type="PANTHER" id="PTHR12547:SF18">
    <property type="entry name" value="PROTEIN TIS11"/>
    <property type="match status" value="1"/>
</dbReference>
<feature type="zinc finger region" description="C3H1-type" evidence="5">
    <location>
        <begin position="49"/>
        <end position="77"/>
    </location>
</feature>
<feature type="domain" description="C3H1-type" evidence="6">
    <location>
        <begin position="49"/>
        <end position="77"/>
    </location>
</feature>
<dbReference type="Proteomes" id="UP001165289">
    <property type="component" value="Unassembled WGS sequence"/>
</dbReference>